<dbReference type="GO" id="GO:0008865">
    <property type="term" value="F:fructokinase activity"/>
    <property type="evidence" value="ECO:0007669"/>
    <property type="project" value="TreeGrafter"/>
</dbReference>
<dbReference type="GO" id="GO:0001678">
    <property type="term" value="P:intracellular glucose homeostasis"/>
    <property type="evidence" value="ECO:0007669"/>
    <property type="project" value="InterPro"/>
</dbReference>
<dbReference type="GO" id="GO:0006096">
    <property type="term" value="P:glycolytic process"/>
    <property type="evidence" value="ECO:0007669"/>
    <property type="project" value="UniProtKB-KW"/>
</dbReference>
<evidence type="ECO:0000256" key="4">
    <source>
        <dbReference type="ARBA" id="ARBA00044613"/>
    </source>
</evidence>
<proteinExistence type="inferred from homology"/>
<dbReference type="PANTHER" id="PTHR19443">
    <property type="entry name" value="HEXOKINASE"/>
    <property type="match status" value="1"/>
</dbReference>
<dbReference type="PANTHER" id="PTHR19443:SF16">
    <property type="entry name" value="HEXOKINASE TYPE 1-RELATED"/>
    <property type="match status" value="1"/>
</dbReference>
<keyword evidence="7" id="KW-0067">ATP-binding</keyword>
<comment type="pathway">
    <text evidence="1">Carbohydrate degradation; glycolysis; D-glyceraldehyde 3-phosphate and glycerone phosphate from D-glucose: step 1/4.</text>
</comment>
<reference evidence="9 10" key="1">
    <citation type="journal article" date="2014" name="Genome Biol. Evol.">
        <title>The genome of the myxosporean Thelohanellus kitauei shows adaptations to nutrient acquisition within its fish host.</title>
        <authorList>
            <person name="Yang Y."/>
            <person name="Xiong J."/>
            <person name="Zhou Z."/>
            <person name="Huo F."/>
            <person name="Miao W."/>
            <person name="Ran C."/>
            <person name="Liu Y."/>
            <person name="Zhang J."/>
            <person name="Feng J."/>
            <person name="Wang M."/>
            <person name="Wang M."/>
            <person name="Wang L."/>
            <person name="Yao B."/>
        </authorList>
    </citation>
    <scope>NUCLEOTIDE SEQUENCE [LARGE SCALE GENOMIC DNA]</scope>
    <source>
        <strain evidence="9">Wuqing</strain>
    </source>
</reference>
<comment type="similarity">
    <text evidence="7">Belongs to the hexokinase family.</text>
</comment>
<dbReference type="EMBL" id="JWZT01001870">
    <property type="protein sequence ID" value="KII71034.1"/>
    <property type="molecule type" value="Genomic_DNA"/>
</dbReference>
<evidence type="ECO:0000256" key="5">
    <source>
        <dbReference type="ARBA" id="ARBA00047905"/>
    </source>
</evidence>
<evidence type="ECO:0000256" key="7">
    <source>
        <dbReference type="RuleBase" id="RU362007"/>
    </source>
</evidence>
<evidence type="ECO:0000313" key="10">
    <source>
        <dbReference type="Proteomes" id="UP000031668"/>
    </source>
</evidence>
<dbReference type="Proteomes" id="UP000031668">
    <property type="component" value="Unassembled WGS sequence"/>
</dbReference>
<protein>
    <recommendedName>
        <fullName evidence="7">Phosphotransferase</fullName>
        <ecNumber evidence="7">2.7.1.-</ecNumber>
    </recommendedName>
</protein>
<keyword evidence="7" id="KW-0808">Transferase</keyword>
<keyword evidence="7 9" id="KW-0418">Kinase</keyword>
<comment type="catalytic activity">
    <reaction evidence="5">
        <text>D-fructose + ATP = D-fructose 6-phosphate + ADP + H(+)</text>
        <dbReference type="Rhea" id="RHEA:16125"/>
        <dbReference type="ChEBI" id="CHEBI:15378"/>
        <dbReference type="ChEBI" id="CHEBI:30616"/>
        <dbReference type="ChEBI" id="CHEBI:37721"/>
        <dbReference type="ChEBI" id="CHEBI:61527"/>
        <dbReference type="ChEBI" id="CHEBI:456216"/>
        <dbReference type="EC" id="2.7.1.1"/>
    </reaction>
    <physiologicalReaction direction="left-to-right" evidence="5">
        <dbReference type="Rhea" id="RHEA:16126"/>
    </physiologicalReaction>
</comment>
<comment type="caution">
    <text evidence="9">The sequence shown here is derived from an EMBL/GenBank/DDBJ whole genome shotgun (WGS) entry which is preliminary data.</text>
</comment>
<dbReference type="OrthoDB" id="419537at2759"/>
<dbReference type="InterPro" id="IPR043129">
    <property type="entry name" value="ATPase_NBD"/>
</dbReference>
<dbReference type="Pfam" id="PF00349">
    <property type="entry name" value="Hexokinase_1"/>
    <property type="match status" value="1"/>
</dbReference>
<evidence type="ECO:0000256" key="1">
    <source>
        <dbReference type="ARBA" id="ARBA00004888"/>
    </source>
</evidence>
<comment type="catalytic activity">
    <reaction evidence="6">
        <text>D-glucose + ATP = D-glucose 6-phosphate + ADP + H(+)</text>
        <dbReference type="Rhea" id="RHEA:17825"/>
        <dbReference type="ChEBI" id="CHEBI:4167"/>
        <dbReference type="ChEBI" id="CHEBI:15378"/>
        <dbReference type="ChEBI" id="CHEBI:30616"/>
        <dbReference type="ChEBI" id="CHEBI:61548"/>
        <dbReference type="ChEBI" id="CHEBI:456216"/>
        <dbReference type="EC" id="2.7.1.1"/>
    </reaction>
    <physiologicalReaction direction="left-to-right" evidence="6">
        <dbReference type="Rhea" id="RHEA:17826"/>
    </physiologicalReaction>
</comment>
<dbReference type="GO" id="GO:0005536">
    <property type="term" value="F:D-glucose binding"/>
    <property type="evidence" value="ECO:0007669"/>
    <property type="project" value="InterPro"/>
</dbReference>
<keyword evidence="10" id="KW-1185">Reference proteome</keyword>
<name>A0A0C2IZU6_THEKT</name>
<sequence>MSIDEDIKSGDKEESLTDTRLENILKRFRLEKNQLTQIRDSIESEFYSQLSISRKTYYYYHPVKAINTNLVVVPKGGEHGLFVALDLGGTTLRILTISISMEAFLLTPSPSMFLQASKLEVENDYLIILLIGQLRDLNY</sequence>
<dbReference type="InterPro" id="IPR022672">
    <property type="entry name" value="Hexokinase_N"/>
</dbReference>
<evidence type="ECO:0000259" key="8">
    <source>
        <dbReference type="Pfam" id="PF00349"/>
    </source>
</evidence>
<dbReference type="GO" id="GO:0004340">
    <property type="term" value="F:glucokinase activity"/>
    <property type="evidence" value="ECO:0007669"/>
    <property type="project" value="TreeGrafter"/>
</dbReference>
<dbReference type="GO" id="GO:0005829">
    <property type="term" value="C:cytosol"/>
    <property type="evidence" value="ECO:0007669"/>
    <property type="project" value="TreeGrafter"/>
</dbReference>
<evidence type="ECO:0000256" key="2">
    <source>
        <dbReference type="ARBA" id="ARBA00005028"/>
    </source>
</evidence>
<keyword evidence="7" id="KW-0547">Nucleotide-binding</keyword>
<accession>A0A0C2IZU6</accession>
<organism evidence="9 10">
    <name type="scientific">Thelohanellus kitauei</name>
    <name type="common">Myxosporean</name>
    <dbReference type="NCBI Taxonomy" id="669202"/>
    <lineage>
        <taxon>Eukaryota</taxon>
        <taxon>Metazoa</taxon>
        <taxon>Cnidaria</taxon>
        <taxon>Myxozoa</taxon>
        <taxon>Myxosporea</taxon>
        <taxon>Bivalvulida</taxon>
        <taxon>Platysporina</taxon>
        <taxon>Myxobolidae</taxon>
        <taxon>Thelohanellus</taxon>
    </lineage>
</organism>
<comment type="catalytic activity">
    <reaction evidence="4">
        <text>a D-hexose + ATP = a D-hexose 6-phosphate + ADP + H(+)</text>
        <dbReference type="Rhea" id="RHEA:22740"/>
        <dbReference type="ChEBI" id="CHEBI:4194"/>
        <dbReference type="ChEBI" id="CHEBI:15378"/>
        <dbReference type="ChEBI" id="CHEBI:30616"/>
        <dbReference type="ChEBI" id="CHEBI:229467"/>
        <dbReference type="ChEBI" id="CHEBI:456216"/>
        <dbReference type="EC" id="2.7.1.1"/>
    </reaction>
    <physiologicalReaction direction="left-to-right" evidence="4">
        <dbReference type="Rhea" id="RHEA:22741"/>
    </physiologicalReaction>
</comment>
<dbReference type="Gene3D" id="3.30.420.40">
    <property type="match status" value="1"/>
</dbReference>
<feature type="domain" description="Hexokinase N-terminal" evidence="8">
    <location>
        <begin position="21"/>
        <end position="101"/>
    </location>
</feature>
<dbReference type="AlphaFoldDB" id="A0A0C2IZU6"/>
<dbReference type="EC" id="2.7.1.-" evidence="7"/>
<evidence type="ECO:0000256" key="6">
    <source>
        <dbReference type="ARBA" id="ARBA00048160"/>
    </source>
</evidence>
<dbReference type="SUPFAM" id="SSF53067">
    <property type="entry name" value="Actin-like ATPase domain"/>
    <property type="match status" value="1"/>
</dbReference>
<keyword evidence="3 7" id="KW-0324">Glycolysis</keyword>
<comment type="pathway">
    <text evidence="2">Carbohydrate metabolism; hexose metabolism.</text>
</comment>
<dbReference type="GO" id="GO:0006006">
    <property type="term" value="P:glucose metabolic process"/>
    <property type="evidence" value="ECO:0007669"/>
    <property type="project" value="TreeGrafter"/>
</dbReference>
<evidence type="ECO:0000313" key="9">
    <source>
        <dbReference type="EMBL" id="KII71034.1"/>
    </source>
</evidence>
<dbReference type="GO" id="GO:0005524">
    <property type="term" value="F:ATP binding"/>
    <property type="evidence" value="ECO:0007669"/>
    <property type="project" value="UniProtKB-UniRule"/>
</dbReference>
<evidence type="ECO:0000256" key="3">
    <source>
        <dbReference type="ARBA" id="ARBA00023152"/>
    </source>
</evidence>
<gene>
    <name evidence="9" type="ORF">RF11_14445</name>
</gene>
<dbReference type="Gene3D" id="3.40.367.20">
    <property type="match status" value="1"/>
</dbReference>
<dbReference type="InterPro" id="IPR001312">
    <property type="entry name" value="Hexokinase"/>
</dbReference>
<dbReference type="GO" id="GO:0005739">
    <property type="term" value="C:mitochondrion"/>
    <property type="evidence" value="ECO:0007669"/>
    <property type="project" value="TreeGrafter"/>
</dbReference>